<evidence type="ECO:0000256" key="3">
    <source>
        <dbReference type="ARBA" id="ARBA00008562"/>
    </source>
</evidence>
<organism evidence="15">
    <name type="scientific">Candidatus Electrothrix aestuarii</name>
    <dbReference type="NCBI Taxonomy" id="3062594"/>
    <lineage>
        <taxon>Bacteria</taxon>
        <taxon>Pseudomonadati</taxon>
        <taxon>Thermodesulfobacteriota</taxon>
        <taxon>Desulfobulbia</taxon>
        <taxon>Desulfobulbales</taxon>
        <taxon>Desulfobulbaceae</taxon>
        <taxon>Candidatus Electrothrix</taxon>
    </lineage>
</organism>
<dbReference type="PANTHER" id="PTHR42716">
    <property type="entry name" value="L-ASPARTATE OXIDASE"/>
    <property type="match status" value="1"/>
</dbReference>
<dbReference type="Gene3D" id="3.50.50.60">
    <property type="entry name" value="FAD/NAD(P)-binding domain"/>
    <property type="match status" value="1"/>
</dbReference>
<evidence type="ECO:0000256" key="1">
    <source>
        <dbReference type="ARBA" id="ARBA00001974"/>
    </source>
</evidence>
<dbReference type="Gene3D" id="1.20.58.100">
    <property type="entry name" value="Fumarate reductase/succinate dehydrogenase flavoprotein-like, C-terminal domain"/>
    <property type="match status" value="1"/>
</dbReference>
<keyword evidence="7 12" id="KW-0274">FAD</keyword>
<dbReference type="PANTHER" id="PTHR42716:SF2">
    <property type="entry name" value="L-ASPARTATE OXIDASE, CHLOROPLASTIC"/>
    <property type="match status" value="1"/>
</dbReference>
<dbReference type="InterPro" id="IPR037099">
    <property type="entry name" value="Fum_R/Succ_DH_flav-like_C_sf"/>
</dbReference>
<dbReference type="Gene3D" id="3.90.700.10">
    <property type="entry name" value="Succinate dehydrogenase/fumarate reductase flavoprotein, catalytic domain"/>
    <property type="match status" value="1"/>
</dbReference>
<evidence type="ECO:0000313" key="15">
    <source>
        <dbReference type="EMBL" id="XCN74606.1"/>
    </source>
</evidence>
<evidence type="ECO:0000256" key="7">
    <source>
        <dbReference type="ARBA" id="ARBA00022827"/>
    </source>
</evidence>
<accession>A0AAU8LZD0</accession>
<evidence type="ECO:0000256" key="11">
    <source>
        <dbReference type="PIRSR" id="PIRSR000171-1"/>
    </source>
</evidence>
<name>A0AAU8LZD0_9BACT</name>
<comment type="catalytic activity">
    <reaction evidence="9">
        <text>L-aspartate + O2 = iminosuccinate + H2O2</text>
        <dbReference type="Rhea" id="RHEA:25876"/>
        <dbReference type="ChEBI" id="CHEBI:15379"/>
        <dbReference type="ChEBI" id="CHEBI:16240"/>
        <dbReference type="ChEBI" id="CHEBI:29991"/>
        <dbReference type="ChEBI" id="CHEBI:77875"/>
        <dbReference type="EC" id="1.4.3.16"/>
    </reaction>
    <physiologicalReaction direction="left-to-right" evidence="9">
        <dbReference type="Rhea" id="RHEA:25877"/>
    </physiologicalReaction>
</comment>
<dbReference type="InterPro" id="IPR005288">
    <property type="entry name" value="NadB"/>
</dbReference>
<dbReference type="SUPFAM" id="SSF51905">
    <property type="entry name" value="FAD/NAD(P)-binding domain"/>
    <property type="match status" value="1"/>
</dbReference>
<dbReference type="EC" id="1.4.3.16" evidence="4 10"/>
<evidence type="ECO:0000256" key="9">
    <source>
        <dbReference type="ARBA" id="ARBA00048305"/>
    </source>
</evidence>
<evidence type="ECO:0000256" key="12">
    <source>
        <dbReference type="RuleBase" id="RU362049"/>
    </source>
</evidence>
<dbReference type="FunFam" id="1.20.58.100:FF:000002">
    <property type="entry name" value="L-aspartate oxidase"/>
    <property type="match status" value="1"/>
</dbReference>
<keyword evidence="6 12" id="KW-0662">Pyridine nucleotide biosynthesis</keyword>
<dbReference type="GO" id="GO:0008734">
    <property type="term" value="F:L-aspartate oxidase activity"/>
    <property type="evidence" value="ECO:0007669"/>
    <property type="project" value="UniProtKB-UniRule"/>
</dbReference>
<comment type="function">
    <text evidence="12">Catalyzes the oxidation of L-aspartate to iminoaspartate.</text>
</comment>
<dbReference type="FunFam" id="3.90.700.10:FF:000002">
    <property type="entry name" value="L-aspartate oxidase"/>
    <property type="match status" value="1"/>
</dbReference>
<dbReference type="Pfam" id="PF02910">
    <property type="entry name" value="Succ_DH_flav_C"/>
    <property type="match status" value="1"/>
</dbReference>
<dbReference type="NCBIfam" id="NF006567">
    <property type="entry name" value="PRK09077.1"/>
    <property type="match status" value="1"/>
</dbReference>
<dbReference type="KEGG" id="eaj:Q3M24_07630"/>
<reference evidence="15" key="2">
    <citation type="submission" date="2024-06" db="EMBL/GenBank/DDBJ databases">
        <authorList>
            <person name="Plum-Jensen L.E."/>
            <person name="Schramm A."/>
            <person name="Marshall I.P.G."/>
        </authorList>
    </citation>
    <scope>NUCLEOTIDE SEQUENCE</scope>
    <source>
        <strain evidence="15">Rat1</strain>
    </source>
</reference>
<comment type="subcellular location">
    <subcellularLocation>
        <location evidence="12">Cytoplasm</location>
    </subcellularLocation>
</comment>
<dbReference type="InterPro" id="IPR027477">
    <property type="entry name" value="Succ_DH/fumarate_Rdtase_cat_sf"/>
</dbReference>
<feature type="domain" description="Fumarate reductase/succinate dehydrogenase flavoprotein-like C-terminal" evidence="14">
    <location>
        <begin position="439"/>
        <end position="530"/>
    </location>
</feature>
<dbReference type="NCBIfam" id="TIGR00551">
    <property type="entry name" value="nadB"/>
    <property type="match status" value="1"/>
</dbReference>
<evidence type="ECO:0000256" key="2">
    <source>
        <dbReference type="ARBA" id="ARBA00004950"/>
    </source>
</evidence>
<keyword evidence="5 12" id="KW-0285">Flavoprotein</keyword>
<dbReference type="InterPro" id="IPR015939">
    <property type="entry name" value="Fum_Rdtase/Succ_DH_flav-like_C"/>
</dbReference>
<evidence type="ECO:0000256" key="4">
    <source>
        <dbReference type="ARBA" id="ARBA00012173"/>
    </source>
</evidence>
<feature type="domain" description="FAD-dependent oxidoreductase 2 FAD-binding" evidence="13">
    <location>
        <begin position="5"/>
        <end position="387"/>
    </location>
</feature>
<reference evidence="15" key="1">
    <citation type="journal article" date="2024" name="Syst. Appl. Microbiol.">
        <title>First single-strain enrichments of Electrothrix cable bacteria, description of E. aestuarii sp. nov. and E. rattekaaiensis sp. nov., and proposal of a cable bacteria taxonomy following the rules of the SeqCode.</title>
        <authorList>
            <person name="Plum-Jensen L.E."/>
            <person name="Schramm A."/>
            <person name="Marshall I.P.G."/>
        </authorList>
    </citation>
    <scope>NUCLEOTIDE SEQUENCE</scope>
    <source>
        <strain evidence="15">Rat1</strain>
    </source>
</reference>
<dbReference type="PIRSF" id="PIRSF000171">
    <property type="entry name" value="SDHA_APRA_LASPO"/>
    <property type="match status" value="1"/>
</dbReference>
<comment type="pathway">
    <text evidence="2 12">Cofactor biosynthesis; NAD(+) biosynthesis; iminoaspartate from L-aspartate (oxidase route): step 1/1.</text>
</comment>
<dbReference type="Pfam" id="PF00890">
    <property type="entry name" value="FAD_binding_2"/>
    <property type="match status" value="1"/>
</dbReference>
<proteinExistence type="inferred from homology"/>
<protein>
    <recommendedName>
        <fullName evidence="4 10">L-aspartate oxidase</fullName>
        <ecNumber evidence="4 10">1.4.3.16</ecNumber>
    </recommendedName>
</protein>
<dbReference type="SUPFAM" id="SSF56425">
    <property type="entry name" value="Succinate dehydrogenase/fumarate reductase flavoprotein, catalytic domain"/>
    <property type="match status" value="1"/>
</dbReference>
<gene>
    <name evidence="15" type="primary">nadB</name>
    <name evidence="15" type="ORF">Q3M24_07630</name>
</gene>
<feature type="active site" description="Proton acceptor" evidence="11">
    <location>
        <position position="285"/>
    </location>
</feature>
<dbReference type="GO" id="GO:0005737">
    <property type="term" value="C:cytoplasm"/>
    <property type="evidence" value="ECO:0007669"/>
    <property type="project" value="UniProtKB-SubCell"/>
</dbReference>
<evidence type="ECO:0000256" key="8">
    <source>
        <dbReference type="ARBA" id="ARBA00023002"/>
    </source>
</evidence>
<dbReference type="EMBL" id="CP159373">
    <property type="protein sequence ID" value="XCN74606.1"/>
    <property type="molecule type" value="Genomic_DNA"/>
</dbReference>
<evidence type="ECO:0000256" key="10">
    <source>
        <dbReference type="NCBIfam" id="TIGR00551"/>
    </source>
</evidence>
<evidence type="ECO:0000259" key="14">
    <source>
        <dbReference type="Pfam" id="PF02910"/>
    </source>
</evidence>
<evidence type="ECO:0000256" key="6">
    <source>
        <dbReference type="ARBA" id="ARBA00022642"/>
    </source>
</evidence>
<dbReference type="InterPro" id="IPR003953">
    <property type="entry name" value="FAD-dep_OxRdtase_2_FAD-bd"/>
</dbReference>
<dbReference type="AlphaFoldDB" id="A0AAU8LZD0"/>
<evidence type="ECO:0000256" key="5">
    <source>
        <dbReference type="ARBA" id="ARBA00022630"/>
    </source>
</evidence>
<dbReference type="InterPro" id="IPR036188">
    <property type="entry name" value="FAD/NAD-bd_sf"/>
</dbReference>
<sequence>MLSTDILIIGSGVAGLSFALKVSSFARVTLVTKKQSADTATNLAQGGIAAVLSEDDRLEDHIQDTLISGDGLCNRETVQIVVEEGARRVRELVELGVSFQQGKRGEEFDLGMEGGHSARRVAHAKDMTGREIERALLARAQEHPQIEILEDHMAVDLLLESKAQGKLTGDKDRCIGAYVLNRSTGEVETWRAGITVLCTGGSGKVYLYTTNPDIATGDGVAMAYRAGAKVADLEFVQFHPTCFFNPKVKNFLISEAVRGEGGILINEKGQPFMHQYDVRGDLATRDAVARGIDTEMKKSGADCVYLDITHKGKDFLEQRFPTIYGTCKNYGVDISQEPIPVVPAAHYMCGGVLTDQWGVSSVNNLLALGETACTGLHGANRLASNSLLEAVVFAHRAAQWVKKHWTEISNQKACHVQDWRTGRAQSIEENVLISHNWDQVRRLMWNYVGIVRSKKRLQLVERRMRPILIETKEHFYDYLLTPDLIELRNIVLMADLIIKSASLRRESRGLHYLLDYPQRDDVLFGEDTVLAKGMVD</sequence>
<comment type="similarity">
    <text evidence="3 12">Belongs to the FAD-dependent oxidoreductase 2 family. NadB subfamily.</text>
</comment>
<keyword evidence="8 12" id="KW-0560">Oxidoreductase</keyword>
<evidence type="ECO:0000259" key="13">
    <source>
        <dbReference type="Pfam" id="PF00890"/>
    </source>
</evidence>
<dbReference type="SUPFAM" id="SSF46977">
    <property type="entry name" value="Succinate dehydrogenase/fumarate reductase flavoprotein C-terminal domain"/>
    <property type="match status" value="1"/>
</dbReference>
<dbReference type="GO" id="GO:0034628">
    <property type="term" value="P:'de novo' NAD+ biosynthetic process from L-aspartate"/>
    <property type="evidence" value="ECO:0007669"/>
    <property type="project" value="TreeGrafter"/>
</dbReference>
<comment type="cofactor">
    <cofactor evidence="1 12">
        <name>FAD</name>
        <dbReference type="ChEBI" id="CHEBI:57692"/>
    </cofactor>
</comment>